<keyword evidence="1" id="KW-1133">Transmembrane helix</keyword>
<protein>
    <submittedName>
        <fullName evidence="2">Capsular polysaccharide transport system permease protein</fullName>
    </submittedName>
</protein>
<gene>
    <name evidence="2" type="ORF">GLIP_0662</name>
</gene>
<comment type="caution">
    <text evidence="2">The sequence shown here is derived from an EMBL/GenBank/DDBJ whole genome shotgun (WGS) entry which is preliminary data.</text>
</comment>
<dbReference type="InterPro" id="IPR050445">
    <property type="entry name" value="Bact_polysacc_biosynth/exp"/>
</dbReference>
<reference evidence="2 3" key="1">
    <citation type="journal article" date="2017" name="Antonie Van Leeuwenhoek">
        <title>Rhizobium rhizosphaerae sp. nov., a novel species isolated from rice rhizosphere.</title>
        <authorList>
            <person name="Zhao J.J."/>
            <person name="Zhang J."/>
            <person name="Zhang R.J."/>
            <person name="Zhang C.W."/>
            <person name="Yin H.Q."/>
            <person name="Zhang X.X."/>
        </authorList>
    </citation>
    <scope>NUCLEOTIDE SEQUENCE [LARGE SCALE GENOMIC DNA]</scope>
    <source>
        <strain evidence="2 3">E3</strain>
    </source>
</reference>
<keyword evidence="1" id="KW-0472">Membrane</keyword>
<sequence length="482" mass="55222">MTEQSIDDVEQRFLDLRKEYTSEQWRDFKMLLVKVEELVETDVPLAYRLMQRVKNLDPSSANRKRLRELKNILLVKHPELMSLSSVEQSRSSQALNKIEDTLLKGKHKLQNSDFKMLLKPLFVFVVIPFLLFAFYQIFWASERFESRTQLILKQPDGAATLDPALALLSGFGSTSFGDDNELLKAYILSSDMIDFLQHKIALKEHYSSNKYDFYSRLSSDATKEDLHKYFSKHVRIEIDAKSSVLSIFVQGFEPDFVNQLAAHIVQRAEWYINEIGHNLAKEQLLFVQKEHQLSEKRLQDAKRVLLAFQREHDLLDPEAEGMALQRITYSLEGEIAIKQAELNALLSAMSEQAPAVLQAKAQLNSLNQELIQQRSRLTKSGKVGEGSENSSVSVSEILSRFSDLKIDLELALSAYSSSQVSLEKSRIEAYRQLKYLVVVESPTLPEESSYPKVFYNLTLFLTIALMLFLIGRIIAATVKELR</sequence>
<dbReference type="eggNOG" id="COG3524">
    <property type="taxonomic scope" value="Bacteria"/>
</dbReference>
<dbReference type="STRING" id="1127673.GLIP_0662"/>
<feature type="transmembrane region" description="Helical" evidence="1">
    <location>
        <begin position="116"/>
        <end position="139"/>
    </location>
</feature>
<dbReference type="RefSeq" id="WP_008843128.1">
    <property type="nucleotide sequence ID" value="NZ_BAEN01000017.1"/>
</dbReference>
<proteinExistence type="predicted"/>
<dbReference type="GO" id="GO:0004713">
    <property type="term" value="F:protein tyrosine kinase activity"/>
    <property type="evidence" value="ECO:0007669"/>
    <property type="project" value="TreeGrafter"/>
</dbReference>
<keyword evidence="3" id="KW-1185">Reference proteome</keyword>
<evidence type="ECO:0000313" key="2">
    <source>
        <dbReference type="EMBL" id="GAC13308.1"/>
    </source>
</evidence>
<dbReference type="Proteomes" id="UP000006334">
    <property type="component" value="Unassembled WGS sequence"/>
</dbReference>
<name>K6Y9J5_9ALTE</name>
<organism evidence="2 3">
    <name type="scientific">Aliiglaciecola lipolytica E3</name>
    <dbReference type="NCBI Taxonomy" id="1127673"/>
    <lineage>
        <taxon>Bacteria</taxon>
        <taxon>Pseudomonadati</taxon>
        <taxon>Pseudomonadota</taxon>
        <taxon>Gammaproteobacteria</taxon>
        <taxon>Alteromonadales</taxon>
        <taxon>Alteromonadaceae</taxon>
        <taxon>Aliiglaciecola</taxon>
    </lineage>
</organism>
<feature type="transmembrane region" description="Helical" evidence="1">
    <location>
        <begin position="453"/>
        <end position="475"/>
    </location>
</feature>
<dbReference type="GO" id="GO:0005886">
    <property type="term" value="C:plasma membrane"/>
    <property type="evidence" value="ECO:0007669"/>
    <property type="project" value="TreeGrafter"/>
</dbReference>
<evidence type="ECO:0000313" key="3">
    <source>
        <dbReference type="Proteomes" id="UP000006334"/>
    </source>
</evidence>
<dbReference type="PANTHER" id="PTHR32309">
    <property type="entry name" value="TYROSINE-PROTEIN KINASE"/>
    <property type="match status" value="1"/>
</dbReference>
<keyword evidence="1" id="KW-0812">Transmembrane</keyword>
<dbReference type="AlphaFoldDB" id="K6Y9J5"/>
<dbReference type="PANTHER" id="PTHR32309:SF13">
    <property type="entry name" value="FERRIC ENTEROBACTIN TRANSPORT PROTEIN FEPE"/>
    <property type="match status" value="1"/>
</dbReference>
<evidence type="ECO:0000256" key="1">
    <source>
        <dbReference type="SAM" id="Phobius"/>
    </source>
</evidence>
<dbReference type="OrthoDB" id="5580984at2"/>
<dbReference type="EMBL" id="BAEN01000017">
    <property type="protein sequence ID" value="GAC13308.1"/>
    <property type="molecule type" value="Genomic_DNA"/>
</dbReference>
<accession>K6Y9J5</accession>